<accession>A0A3M6Q7T8</accession>
<feature type="region of interest" description="Disordered" evidence="1">
    <location>
        <begin position="63"/>
        <end position="88"/>
    </location>
</feature>
<keyword evidence="3" id="KW-1185">Reference proteome</keyword>
<evidence type="ECO:0000313" key="3">
    <source>
        <dbReference type="Proteomes" id="UP000267035"/>
    </source>
</evidence>
<evidence type="ECO:0000313" key="2">
    <source>
        <dbReference type="EMBL" id="RMW98700.1"/>
    </source>
</evidence>
<name>A0A3M6Q7T8_9BURK</name>
<comment type="caution">
    <text evidence="2">The sequence shown here is derived from an EMBL/GenBank/DDBJ whole genome shotgun (WGS) entry which is preliminary data.</text>
</comment>
<reference evidence="2 3" key="1">
    <citation type="submission" date="2018-10" db="EMBL/GenBank/DDBJ databases">
        <title>Comamonadaceae CDC group NO-1 genome sequencing and assembly.</title>
        <authorList>
            <person name="Bernier A.-M."/>
            <person name="Bernard K."/>
        </authorList>
    </citation>
    <scope>NUCLEOTIDE SEQUENCE [LARGE SCALE GENOMIC DNA]</scope>
    <source>
        <strain evidence="2 3">NML161473</strain>
    </source>
</reference>
<dbReference type="Proteomes" id="UP000267035">
    <property type="component" value="Unassembled WGS sequence"/>
</dbReference>
<dbReference type="EMBL" id="RDQL01000011">
    <property type="protein sequence ID" value="RMW98700.1"/>
    <property type="molecule type" value="Genomic_DNA"/>
</dbReference>
<proteinExistence type="predicted"/>
<protein>
    <submittedName>
        <fullName evidence="2">Uncharacterized protein</fullName>
    </submittedName>
</protein>
<organism evidence="2 3">
    <name type="scientific">Allofranklinella schreckenbergeri</name>
    <dbReference type="NCBI Taxonomy" id="1076744"/>
    <lineage>
        <taxon>Bacteria</taxon>
        <taxon>Pseudomonadati</taxon>
        <taxon>Pseudomonadota</taxon>
        <taxon>Betaproteobacteria</taxon>
        <taxon>Burkholderiales</taxon>
        <taxon>Comamonadaceae</taxon>
        <taxon>Allofranklinella</taxon>
    </lineage>
</organism>
<gene>
    <name evidence="2" type="ORF">EBQ25_09070</name>
</gene>
<sequence length="88" mass="9516">MRVCQRRLHPGALVHSQAIVALGPFARRRATQPTHGLQQGQQRLQMRGVQALARGLEKVPHAIYGGKGQDVDGSSGHRRVGGTKGGRF</sequence>
<dbReference type="AlphaFoldDB" id="A0A3M6Q7T8"/>
<feature type="compositionally biased region" description="Basic residues" evidence="1">
    <location>
        <begin position="76"/>
        <end position="88"/>
    </location>
</feature>
<evidence type="ECO:0000256" key="1">
    <source>
        <dbReference type="SAM" id="MobiDB-lite"/>
    </source>
</evidence>